<dbReference type="FunCoup" id="A0A2R5G9R9">
    <property type="interactions" value="72"/>
</dbReference>
<dbReference type="EMBL" id="BEYU01000036">
    <property type="protein sequence ID" value="GBG27802.1"/>
    <property type="molecule type" value="Genomic_DNA"/>
</dbReference>
<evidence type="ECO:0000256" key="10">
    <source>
        <dbReference type="ARBA" id="ARBA00022630"/>
    </source>
</evidence>
<sequence>MMLGRWQRAAGARRPLRVALVVVDQRAMMGFSSSTTTTTTTSTVKRGSFRQVPKHKMGLYNPALEKDSCGVGMVANLKGRTSHKIVADANEMLARMAHRGGCGCEANTGDGAGILVGMPDSFMRQIAQKDLGIELPAAGNFATGMVFTSVEDDAAAESKRLFEANAPRFGIKVLGWRDVPTNNSMLGMGARLSEPNISQVFVENEAGHDIEVFERELMRMRKATEADTLAAGIEDFYVCSLSARTITYKGQLTPEQLPQYYLDLVNTDFQSHLALVHSRFSTNTFPSWDRAQPNRILCHNGEINTLRGNKNWMHARSGVMKSPLLADNDQNGLLPICSDNMTDSGNVDSVLELLVKGSERSIAEAMMMMIPEAHQNDVHISKEKKAFYDYNSLIMEPWDGPAMMAFTDGRYVGACLDRNGLRPSRFYVTEDDHVILSSEVGVLPSLDPATIRQKGRLEPGKIFLVDFETERIVHDEELKHNIAGARDYKGWLDRNLASLADWSAGSSPAARKPVDERELRARLNAFGYTTETLDLLLAPMAVGGKEALGSMGVDAPLAVLSRLPKGPTEYFKQLFAQVTNPPIDPIREEIVMSLQCPVGPEANLLEVTESHAARLMVKEPILSEQDMAAVLAADSPENAFKGRWFSKAIDITYAAPAPGQSQGDALRAALESISKQAEEAVTQGKVPVIVLSHDNISSDRLPIPSLLAIGAVHQHLIKLKERTNCALFLKAGDAREVHDMACLFGFGADAVCPATAYDALRDLNETGRLYAMNMRKEISDEEAIEKYRKSLSKGLLKVMSKMGISTLQSYKGAQIFEAVGLNSEVVDMCFTGTTTRIEGADFDALAQDVATNHHRAYPHNPKERGGSAGARAHMPLLANPGDYHYRHNGEAHHNSPAAMAEMQYAVREYDQAAWERYRSHTMEANRKVSLRGLLDFNIDPARSISIDEVEPASEILKRFATGAMSLGSISAESHETLAIAMNRLGGRSNTGEGGEDPARFTPMPNGDTKRSAIKQVASGRFGVTAEYIANSDQVQIKMAQGAKPGEGGELPGFKVSEEIAKVRGTTPGVGLISPPPHHDIYSIEDLAQLIHDLKNGNPYGEVSVKLVSEVGVGIVAAGTAKAKADHIVVSGGDGGTGAAAWTGIHRAGLPWELGVAEAQQTLVVNDLRSRVRLQADGQMKTGRDVVISALLGAEECGFSTAPLIALGCIMMRKCHLNTCPVGIATQDPELRRKFVGQPEHVVNFFHFLAEDVRSYMALMGFRTYEEMIGRTDMLKLDTAQLHYKTKGLDLSALLQPAADLNPDAIPYHNMHQDHELETVLDHTLIAKARDSIENRNRSFIESSINNLNRTTGAMLSNQVVRKYGDAGLPDNTIRVKFDGSAGQSFGAFLARGITFEIEGDANDGVGKMLSGGRIIAYPHASTFERQPDFKAEDNIILGNVALYGASYGTLFARGVVGERFCVRNSGAHAVVEGAGDHAMEYMTGGRVAILGPTGRNACAGMSGGIAYVYDPENRFPSRCNQEMVSLESVEQEEHIEELRSLIEEHRRQTASTVARDILNNWESSLKDFVLVFPHDYKRVLMERRERELAAEPAVASA</sequence>
<comment type="pathway">
    <text evidence="6">Amino-acid biosynthesis; L-glutamate biosynthesis via GLT pathway; L-glutamate from 2-oxoglutarate and L-glutamine (NAD(+) route): step 1/1.</text>
</comment>
<dbReference type="NCBIfam" id="NF008730">
    <property type="entry name" value="PRK11750.1"/>
    <property type="match status" value="1"/>
</dbReference>
<evidence type="ECO:0000256" key="20">
    <source>
        <dbReference type="ARBA" id="ARBA00024383"/>
    </source>
</evidence>
<dbReference type="InterPro" id="IPR017932">
    <property type="entry name" value="GATase_2_dom"/>
</dbReference>
<keyword evidence="11" id="KW-0288">FMN</keyword>
<dbReference type="InterPro" id="IPR050711">
    <property type="entry name" value="ET-N_metabolism_enzyme"/>
</dbReference>
<dbReference type="Gene3D" id="2.160.20.60">
    <property type="entry name" value="Glutamate synthase, alpha subunit, C-terminal domain"/>
    <property type="match status" value="1"/>
</dbReference>
<dbReference type="SUPFAM" id="SSF56235">
    <property type="entry name" value="N-terminal nucleophile aminohydrolases (Ntn hydrolases)"/>
    <property type="match status" value="1"/>
</dbReference>
<keyword evidence="16" id="KW-0408">Iron</keyword>
<comment type="caution">
    <text evidence="28">The sequence shown here is derived from an EMBL/GenBank/DDBJ whole genome shotgun (WGS) entry which is preliminary data.</text>
</comment>
<feature type="domain" description="Glutamine amidotransferase type-2" evidence="27">
    <location>
        <begin position="69"/>
        <end position="468"/>
    </location>
</feature>
<dbReference type="CDD" id="cd02808">
    <property type="entry name" value="GltS_FMN"/>
    <property type="match status" value="1"/>
</dbReference>
<evidence type="ECO:0000256" key="14">
    <source>
        <dbReference type="ARBA" id="ARBA00022962"/>
    </source>
</evidence>
<dbReference type="EC" id="1.4.1.14" evidence="20"/>
<dbReference type="InterPro" id="IPR036485">
    <property type="entry name" value="Glu_synth_asu_C_sf"/>
</dbReference>
<evidence type="ECO:0000256" key="23">
    <source>
        <dbReference type="ARBA" id="ARBA00048867"/>
    </source>
</evidence>
<dbReference type="FunFam" id="3.20.20.70:FF:000031">
    <property type="entry name" value="Glutamate synthase 1 [NADH]"/>
    <property type="match status" value="1"/>
</dbReference>
<keyword evidence="10" id="KW-0285">Flavoprotein</keyword>
<dbReference type="InterPro" id="IPR002489">
    <property type="entry name" value="Glu_synth_asu_C"/>
</dbReference>
<dbReference type="GO" id="GO:0006537">
    <property type="term" value="P:glutamate biosynthetic process"/>
    <property type="evidence" value="ECO:0007669"/>
    <property type="project" value="UniProtKB-KW"/>
</dbReference>
<evidence type="ECO:0000256" key="26">
    <source>
        <dbReference type="SAM" id="MobiDB-lite"/>
    </source>
</evidence>
<dbReference type="SUPFAM" id="SSF51395">
    <property type="entry name" value="FMN-linked oxidoreductases"/>
    <property type="match status" value="1"/>
</dbReference>
<dbReference type="GO" id="GO:0016041">
    <property type="term" value="F:glutamate synthase (ferredoxin) activity"/>
    <property type="evidence" value="ECO:0007669"/>
    <property type="project" value="UniProtKB-EC"/>
</dbReference>
<dbReference type="InterPro" id="IPR013785">
    <property type="entry name" value="Aldolase_TIM"/>
</dbReference>
<comment type="pathway">
    <text evidence="5">Nitrogen metabolism.</text>
</comment>
<dbReference type="CDD" id="cd00982">
    <property type="entry name" value="gltB_C"/>
    <property type="match status" value="1"/>
</dbReference>
<dbReference type="Pfam" id="PF00310">
    <property type="entry name" value="GATase_2"/>
    <property type="match status" value="1"/>
</dbReference>
<dbReference type="GO" id="GO:0051538">
    <property type="term" value="F:3 iron, 4 sulfur cluster binding"/>
    <property type="evidence" value="ECO:0007669"/>
    <property type="project" value="UniProtKB-KW"/>
</dbReference>
<dbReference type="PANTHER" id="PTHR11938:SF133">
    <property type="entry name" value="GLUTAMATE SYNTHASE (NADH)"/>
    <property type="match status" value="1"/>
</dbReference>
<dbReference type="InterPro" id="IPR029055">
    <property type="entry name" value="Ntn_hydrolases_N"/>
</dbReference>
<evidence type="ECO:0000256" key="18">
    <source>
        <dbReference type="ARBA" id="ARBA00023164"/>
    </source>
</evidence>
<evidence type="ECO:0000256" key="9">
    <source>
        <dbReference type="ARBA" id="ARBA00022605"/>
    </source>
</evidence>
<evidence type="ECO:0000256" key="5">
    <source>
        <dbReference type="ARBA" id="ARBA00004909"/>
    </source>
</evidence>
<comment type="pathway">
    <text evidence="4">Energy metabolism; nitrogen metabolism.</text>
</comment>
<evidence type="ECO:0000256" key="4">
    <source>
        <dbReference type="ARBA" id="ARBA00004802"/>
    </source>
</evidence>
<comment type="cofactor">
    <cofactor evidence="1">
        <name>FMN</name>
        <dbReference type="ChEBI" id="CHEBI:58210"/>
    </cofactor>
</comment>
<comment type="cofactor">
    <cofactor evidence="3">
        <name>FAD</name>
        <dbReference type="ChEBI" id="CHEBI:57692"/>
    </cofactor>
</comment>
<evidence type="ECO:0000256" key="11">
    <source>
        <dbReference type="ARBA" id="ARBA00022643"/>
    </source>
</evidence>
<comment type="function">
    <text evidence="24">Forms L-glutamate from L-glutamine and 2-oxoglutarate. Represents an alternative pathway to L-glutamate dehydrogenase for the biosynthesis of L-glutamate. Participates with glutamine synthetase in ammonia assimilation processes. The enzyme is specific for NADH, L-glutamine and 2-oxoglutarate.</text>
</comment>
<evidence type="ECO:0000256" key="2">
    <source>
        <dbReference type="ARBA" id="ARBA00001927"/>
    </source>
</evidence>
<evidence type="ECO:0000256" key="8">
    <source>
        <dbReference type="ARBA" id="ARBA00011233"/>
    </source>
</evidence>
<dbReference type="InterPro" id="IPR002932">
    <property type="entry name" value="Glu_synthdom"/>
</dbReference>
<evidence type="ECO:0000313" key="28">
    <source>
        <dbReference type="EMBL" id="GBG27802.1"/>
    </source>
</evidence>
<keyword evidence="18" id="KW-0314">Glutamate biosynthesis</keyword>
<evidence type="ECO:0000256" key="13">
    <source>
        <dbReference type="ARBA" id="ARBA00022827"/>
    </source>
</evidence>
<keyword evidence="29" id="KW-1185">Reference proteome</keyword>
<evidence type="ECO:0000256" key="7">
    <source>
        <dbReference type="ARBA" id="ARBA00009716"/>
    </source>
</evidence>
<keyword evidence="9" id="KW-0028">Amino-acid biosynthesis</keyword>
<comment type="similarity">
    <text evidence="7">Belongs to the glutamate synthase family.</text>
</comment>
<comment type="pathway">
    <text evidence="21">Amino-acid biosynthesis; L-glutamate biosynthesis via GLT pathway; L-glutamate from 2-oxoglutarate and L-glutamine (ferredoxin route): step 1/1.</text>
</comment>
<evidence type="ECO:0000259" key="27">
    <source>
        <dbReference type="PROSITE" id="PS51278"/>
    </source>
</evidence>
<comment type="subunit">
    <text evidence="8">Homotrimer.</text>
</comment>
<dbReference type="FunFam" id="3.20.20.70:FF:000017">
    <property type="entry name" value="Glutamate synthase [NADH], amyloplastic"/>
    <property type="match status" value="1"/>
</dbReference>
<evidence type="ECO:0000256" key="15">
    <source>
        <dbReference type="ARBA" id="ARBA00023002"/>
    </source>
</evidence>
<dbReference type="GO" id="GO:0019676">
    <property type="term" value="P:ammonia assimilation cycle"/>
    <property type="evidence" value="ECO:0007669"/>
    <property type="project" value="TreeGrafter"/>
</dbReference>
<dbReference type="Gene3D" id="3.60.20.10">
    <property type="entry name" value="Glutamine Phosphoribosylpyrophosphate, subunit 1, domain 1"/>
    <property type="match status" value="1"/>
</dbReference>
<dbReference type="FunFam" id="3.60.20.10:FF:000001">
    <property type="entry name" value="Glutamate synthase, large subunit"/>
    <property type="match status" value="1"/>
</dbReference>
<feature type="region of interest" description="Disordered" evidence="26">
    <location>
        <begin position="984"/>
        <end position="1008"/>
    </location>
</feature>
<evidence type="ECO:0000256" key="1">
    <source>
        <dbReference type="ARBA" id="ARBA00001917"/>
    </source>
</evidence>
<evidence type="ECO:0000256" key="6">
    <source>
        <dbReference type="ARBA" id="ARBA00004944"/>
    </source>
</evidence>
<evidence type="ECO:0000256" key="25">
    <source>
        <dbReference type="ARBA" id="ARBA00068518"/>
    </source>
</evidence>
<proteinExistence type="inferred from homology"/>
<evidence type="ECO:0000256" key="24">
    <source>
        <dbReference type="ARBA" id="ARBA00057049"/>
    </source>
</evidence>
<dbReference type="FunFam" id="2.160.20.60:FF:000001">
    <property type="entry name" value="Glutamate synthase, large subunit"/>
    <property type="match status" value="1"/>
</dbReference>
<organism evidence="28 29">
    <name type="scientific">Hondaea fermentalgiana</name>
    <dbReference type="NCBI Taxonomy" id="2315210"/>
    <lineage>
        <taxon>Eukaryota</taxon>
        <taxon>Sar</taxon>
        <taxon>Stramenopiles</taxon>
        <taxon>Bigyra</taxon>
        <taxon>Labyrinthulomycetes</taxon>
        <taxon>Thraustochytrida</taxon>
        <taxon>Thraustochytriidae</taxon>
        <taxon>Hondaea</taxon>
    </lineage>
</organism>
<dbReference type="Pfam" id="PF01645">
    <property type="entry name" value="Glu_synthase"/>
    <property type="match status" value="1"/>
</dbReference>
<evidence type="ECO:0000256" key="19">
    <source>
        <dbReference type="ARBA" id="ARBA00023291"/>
    </source>
</evidence>
<dbReference type="EC" id="1.4.7.1" evidence="22"/>
<evidence type="ECO:0000256" key="12">
    <source>
        <dbReference type="ARBA" id="ARBA00022723"/>
    </source>
</evidence>
<comment type="cofactor">
    <cofactor evidence="2">
        <name>[3Fe-4S] cluster</name>
        <dbReference type="ChEBI" id="CHEBI:21137"/>
    </cofactor>
</comment>
<dbReference type="Pfam" id="PF04898">
    <property type="entry name" value="Glu_syn_central"/>
    <property type="match status" value="1"/>
</dbReference>
<evidence type="ECO:0000256" key="17">
    <source>
        <dbReference type="ARBA" id="ARBA00023014"/>
    </source>
</evidence>
<comment type="catalytic activity">
    <reaction evidence="23">
        <text>2 L-glutamate + NAD(+) = L-glutamine + 2-oxoglutarate + NADH + H(+)</text>
        <dbReference type="Rhea" id="RHEA:13753"/>
        <dbReference type="ChEBI" id="CHEBI:15378"/>
        <dbReference type="ChEBI" id="CHEBI:16810"/>
        <dbReference type="ChEBI" id="CHEBI:29985"/>
        <dbReference type="ChEBI" id="CHEBI:57540"/>
        <dbReference type="ChEBI" id="CHEBI:57945"/>
        <dbReference type="ChEBI" id="CHEBI:58359"/>
        <dbReference type="EC" id="1.4.1.14"/>
    </reaction>
</comment>
<dbReference type="GO" id="GO:0016040">
    <property type="term" value="F:glutamate synthase (NADH) activity"/>
    <property type="evidence" value="ECO:0007669"/>
    <property type="project" value="UniProtKB-EC"/>
</dbReference>
<keyword evidence="13" id="KW-0274">FAD</keyword>
<dbReference type="InParanoid" id="A0A2R5G9R9"/>
<dbReference type="UniPathway" id="UPA00045"/>
<protein>
    <recommendedName>
        <fullName evidence="25">Glutamate synthase [NADH]</fullName>
        <ecNumber evidence="20">1.4.1.14</ecNumber>
        <ecNumber evidence="22">1.4.7.1</ecNumber>
    </recommendedName>
</protein>
<evidence type="ECO:0000256" key="16">
    <source>
        <dbReference type="ARBA" id="ARBA00023004"/>
    </source>
</evidence>
<keyword evidence="17" id="KW-0411">Iron-sulfur</keyword>
<dbReference type="SUPFAM" id="SSF69336">
    <property type="entry name" value="Alpha subunit of glutamate synthase, C-terminal domain"/>
    <property type="match status" value="1"/>
</dbReference>
<dbReference type="PROSITE" id="PS51278">
    <property type="entry name" value="GATASE_TYPE_2"/>
    <property type="match status" value="1"/>
</dbReference>
<gene>
    <name evidence="28" type="ORF">FCC1311_040252</name>
</gene>
<dbReference type="InterPro" id="IPR006982">
    <property type="entry name" value="Glu_synth_centr_N"/>
</dbReference>
<dbReference type="GO" id="GO:0046872">
    <property type="term" value="F:metal ion binding"/>
    <property type="evidence" value="ECO:0007669"/>
    <property type="project" value="UniProtKB-KW"/>
</dbReference>
<keyword evidence="12" id="KW-0479">Metal-binding</keyword>
<name>A0A2R5G9R9_9STRA</name>
<keyword evidence="15" id="KW-0560">Oxidoreductase</keyword>
<keyword evidence="19" id="KW-0003">3Fe-4S</keyword>
<dbReference type="CDD" id="cd00713">
    <property type="entry name" value="GltS"/>
    <property type="match status" value="1"/>
</dbReference>
<dbReference type="Pfam" id="PF01493">
    <property type="entry name" value="GXGXG"/>
    <property type="match status" value="1"/>
</dbReference>
<accession>A0A2R5G9R9</accession>
<evidence type="ECO:0000256" key="3">
    <source>
        <dbReference type="ARBA" id="ARBA00001974"/>
    </source>
</evidence>
<evidence type="ECO:0000256" key="21">
    <source>
        <dbReference type="ARBA" id="ARBA00037928"/>
    </source>
</evidence>
<reference evidence="28 29" key="1">
    <citation type="submission" date="2017-12" db="EMBL/GenBank/DDBJ databases">
        <title>Sequencing, de novo assembly and annotation of complete genome of a new Thraustochytrid species, strain FCC1311.</title>
        <authorList>
            <person name="Sedici K."/>
            <person name="Godart F."/>
            <person name="Aiese Cigliano R."/>
            <person name="Sanseverino W."/>
            <person name="Barakat M."/>
            <person name="Ortet P."/>
            <person name="Marechal E."/>
            <person name="Cagnac O."/>
            <person name="Amato A."/>
        </authorList>
    </citation>
    <scope>NUCLEOTIDE SEQUENCE [LARGE SCALE GENOMIC DNA]</scope>
</reference>
<evidence type="ECO:0000256" key="22">
    <source>
        <dbReference type="ARBA" id="ARBA00039085"/>
    </source>
</evidence>
<keyword evidence="14" id="KW-0315">Glutamine amidotransferase</keyword>
<dbReference type="PANTHER" id="PTHR11938">
    <property type="entry name" value="FAD NADPH DEHYDROGENASE/OXIDOREDUCTASE"/>
    <property type="match status" value="1"/>
</dbReference>
<dbReference type="Gene3D" id="3.20.20.70">
    <property type="entry name" value="Aldolase class I"/>
    <property type="match status" value="2"/>
</dbReference>
<dbReference type="Proteomes" id="UP000241890">
    <property type="component" value="Unassembled WGS sequence"/>
</dbReference>
<evidence type="ECO:0000313" key="29">
    <source>
        <dbReference type="Proteomes" id="UP000241890"/>
    </source>
</evidence>
<dbReference type="OrthoDB" id="4327079at2759"/>